<protein>
    <submittedName>
        <fullName evidence="2">Right-handed parallel beta-helix repeat-containing protein</fullName>
    </submittedName>
</protein>
<dbReference type="Pfam" id="PF07691">
    <property type="entry name" value="PA14"/>
    <property type="match status" value="1"/>
</dbReference>
<sequence>MCLLVSGGLSTAFGQTTYYVASSGSDNNAGKSAASPFQTIAKVNSLVLQPGDQVLFQRGNTFRGTLQIRQSGTSDKPIVVDAYGSGNKPVLAGSVPVSNWNSLGNNLWQASCPSCGDRVTGVYRDNTALPLGRYPNLDASNKGYLTIQSHSGKTQLVSQTALPTNWVGGEVVFRPVQWILNRSTIISQFGNTINLASAGSYDLTDGWGYFIQNHPATLDQAGEWYYNPSNKSITLFDNQNNPNNQSIAATAYNEAVSLANVSYVTVRNLQLSQALATNLSILNGANLSVTGNDITQAGEDGIVIKGDGHHVSMENNLIEDVNNNGVDISVYMAITFRGNTLRRIGLFPGRGRSGDGTYVGFMSSSKGNTLIENNVLDNIGYNALNFASSTTIQRNQISNFCLTKSDGSGLYIWNGNQQPMSDIHILSNVVYNGIGASEGSPGGAYSGANGIYLDDCTTNIEVANNSVYNCRGLGFYLHGSSNITLTGNTAFNNGEGQLAVTTAGGCQPRNNLIQNNIFVSKQATQFNVKYESAQNDLASFGQIDNNVYSRPFEDTYTIRAVYNSTTGADLSLADWRSRYGKDLNTLKSPITYSSGSPEDVLLFVGNPSANAIQVPLSGTYRDARNNPYSGQVSVEAFSSVVLFKEASSGPITLRTPENPANAVANLDYAYYEGSWNMLPDFGSLTPVKTGTSSLPDRSVRVRDDNYAIRYTGYINVPTDGAYTFYSTSDDGSKLLIGTTEVVNNDGSHAEQERSGTIGLKAGTHAITILYYQGGGGQALTVSYSGPGIGKQAIPASAFFRVGSSTPQPPAVTLRTPENPANAVAGLDY</sequence>
<organism evidence="2 3">
    <name type="scientific">Fibrella forsythiae</name>
    <dbReference type="NCBI Taxonomy" id="2817061"/>
    <lineage>
        <taxon>Bacteria</taxon>
        <taxon>Pseudomonadati</taxon>
        <taxon>Bacteroidota</taxon>
        <taxon>Cytophagia</taxon>
        <taxon>Cytophagales</taxon>
        <taxon>Spirosomataceae</taxon>
        <taxon>Fibrella</taxon>
    </lineage>
</organism>
<comment type="caution">
    <text evidence="2">The sequence shown here is derived from an EMBL/GenBank/DDBJ whole genome shotgun (WGS) entry which is preliminary data.</text>
</comment>
<dbReference type="SUPFAM" id="SSF51126">
    <property type="entry name" value="Pectin lyase-like"/>
    <property type="match status" value="1"/>
</dbReference>
<dbReference type="Pfam" id="PF13229">
    <property type="entry name" value="Beta_helix"/>
    <property type="match status" value="2"/>
</dbReference>
<dbReference type="InterPro" id="IPR011050">
    <property type="entry name" value="Pectin_lyase_fold/virulence"/>
</dbReference>
<dbReference type="InterPro" id="IPR011658">
    <property type="entry name" value="PA14_dom"/>
</dbReference>
<keyword evidence="3" id="KW-1185">Reference proteome</keyword>
<dbReference type="PROSITE" id="PS51820">
    <property type="entry name" value="PA14"/>
    <property type="match status" value="1"/>
</dbReference>
<dbReference type="SMART" id="SM00758">
    <property type="entry name" value="PA14"/>
    <property type="match status" value="1"/>
</dbReference>
<dbReference type="PANTHER" id="PTHR36453">
    <property type="entry name" value="SECRETED PROTEIN-RELATED"/>
    <property type="match status" value="1"/>
</dbReference>
<dbReference type="InterPro" id="IPR039448">
    <property type="entry name" value="Beta_helix"/>
</dbReference>
<dbReference type="Gene3D" id="3.90.182.10">
    <property type="entry name" value="Toxin - Anthrax Protective Antigen,domain 1"/>
    <property type="match status" value="1"/>
</dbReference>
<accession>A0ABS3JI88</accession>
<dbReference type="PANTHER" id="PTHR36453:SF1">
    <property type="entry name" value="RIGHT HANDED BETA HELIX DOMAIN-CONTAINING PROTEIN"/>
    <property type="match status" value="1"/>
</dbReference>
<dbReference type="InterPro" id="IPR006626">
    <property type="entry name" value="PbH1"/>
</dbReference>
<evidence type="ECO:0000313" key="3">
    <source>
        <dbReference type="Proteomes" id="UP000664628"/>
    </source>
</evidence>
<feature type="non-terminal residue" evidence="2">
    <location>
        <position position="828"/>
    </location>
</feature>
<dbReference type="EMBL" id="JAFMYW010000003">
    <property type="protein sequence ID" value="MBO0949736.1"/>
    <property type="molecule type" value="Genomic_DNA"/>
</dbReference>
<dbReference type="Proteomes" id="UP000664628">
    <property type="component" value="Unassembled WGS sequence"/>
</dbReference>
<dbReference type="InterPro" id="IPR012334">
    <property type="entry name" value="Pectin_lyas_fold"/>
</dbReference>
<gene>
    <name evidence="2" type="ORF">J2I46_14160</name>
</gene>
<dbReference type="SUPFAM" id="SSF56988">
    <property type="entry name" value="Anthrax protective antigen"/>
    <property type="match status" value="1"/>
</dbReference>
<dbReference type="InterPro" id="IPR022441">
    <property type="entry name" value="Para_beta_helix_rpt-2"/>
</dbReference>
<dbReference type="Gene3D" id="2.160.20.10">
    <property type="entry name" value="Single-stranded right-handed beta-helix, Pectin lyase-like"/>
    <property type="match status" value="2"/>
</dbReference>
<dbReference type="SMART" id="SM00710">
    <property type="entry name" value="PbH1"/>
    <property type="match status" value="7"/>
</dbReference>
<name>A0ABS3JI88_9BACT</name>
<dbReference type="InterPro" id="IPR037524">
    <property type="entry name" value="PA14/GLEYA"/>
</dbReference>
<evidence type="ECO:0000259" key="1">
    <source>
        <dbReference type="PROSITE" id="PS51820"/>
    </source>
</evidence>
<dbReference type="NCBIfam" id="TIGR03804">
    <property type="entry name" value="para_beta_helix"/>
    <property type="match status" value="1"/>
</dbReference>
<proteinExistence type="predicted"/>
<feature type="domain" description="PA14" evidence="1">
    <location>
        <begin position="661"/>
        <end position="797"/>
    </location>
</feature>
<evidence type="ECO:0000313" key="2">
    <source>
        <dbReference type="EMBL" id="MBO0949736.1"/>
    </source>
</evidence>
<reference evidence="2 3" key="1">
    <citation type="submission" date="2021-03" db="EMBL/GenBank/DDBJ databases">
        <title>Fibrella sp. HMF5405 genome sequencing and assembly.</title>
        <authorList>
            <person name="Kang H."/>
            <person name="Kim H."/>
            <person name="Bae S."/>
            <person name="Joh K."/>
        </authorList>
    </citation>
    <scope>NUCLEOTIDE SEQUENCE [LARGE SCALE GENOMIC DNA]</scope>
    <source>
        <strain evidence="2 3">HMF5405</strain>
    </source>
</reference>